<feature type="region of interest" description="Disordered" evidence="1">
    <location>
        <begin position="23"/>
        <end position="47"/>
    </location>
</feature>
<organism evidence="3 4">
    <name type="scientific">Arenimonas composti TR7-09 = DSM 18010</name>
    <dbReference type="NCBI Taxonomy" id="1121013"/>
    <lineage>
        <taxon>Bacteria</taxon>
        <taxon>Pseudomonadati</taxon>
        <taxon>Pseudomonadota</taxon>
        <taxon>Gammaproteobacteria</taxon>
        <taxon>Lysobacterales</taxon>
        <taxon>Lysobacteraceae</taxon>
        <taxon>Arenimonas</taxon>
    </lineage>
</organism>
<dbReference type="STRING" id="1121013.GCA_000426365_01734"/>
<sequence>MGPRTWAAAAVLLLAAACSGGTDAPETAPAPAADADPATTGASAPAPATEARLANDPDVVHFQGFGSAAFGAGEAEVRSAFGAPMAGRGEYDSEDCYYLQPDGGGQPGFMMLEGGFARYDVWDTSLAAPGDLVVGDHADDVLARFPGRVEQQPHKYEEGGRYLVVTPEDGSRARLVFEVGSDGIISGWRIGLPPAVHYVEGCS</sequence>
<dbReference type="eggNOG" id="ENOG5030YCI">
    <property type="taxonomic scope" value="Bacteria"/>
</dbReference>
<dbReference type="EMBL" id="AWXU01000021">
    <property type="protein sequence ID" value="KFN50231.1"/>
    <property type="molecule type" value="Genomic_DNA"/>
</dbReference>
<comment type="caution">
    <text evidence="3">The sequence shown here is derived from an EMBL/GenBank/DDBJ whole genome shotgun (WGS) entry which is preliminary data.</text>
</comment>
<evidence type="ECO:0000313" key="4">
    <source>
        <dbReference type="Proteomes" id="UP000029391"/>
    </source>
</evidence>
<dbReference type="OrthoDB" id="5193828at2"/>
<proteinExistence type="predicted"/>
<gene>
    <name evidence="3" type="ORF">P873_07690</name>
</gene>
<accession>A0A091BER1</accession>
<name>A0A091BER1_9GAMM</name>
<feature type="signal peptide" evidence="2">
    <location>
        <begin position="1"/>
        <end position="24"/>
    </location>
</feature>
<keyword evidence="4" id="KW-1185">Reference proteome</keyword>
<feature type="chain" id="PRO_5001869725" description="Lectin" evidence="2">
    <location>
        <begin position="25"/>
        <end position="203"/>
    </location>
</feature>
<dbReference type="AlphaFoldDB" id="A0A091BER1"/>
<dbReference type="RefSeq" id="WP_051239791.1">
    <property type="nucleotide sequence ID" value="NZ_AUFF01000003.1"/>
</dbReference>
<evidence type="ECO:0008006" key="5">
    <source>
        <dbReference type="Google" id="ProtNLM"/>
    </source>
</evidence>
<dbReference type="PROSITE" id="PS51257">
    <property type="entry name" value="PROKAR_LIPOPROTEIN"/>
    <property type="match status" value="1"/>
</dbReference>
<dbReference type="Proteomes" id="UP000029391">
    <property type="component" value="Unassembled WGS sequence"/>
</dbReference>
<evidence type="ECO:0000256" key="1">
    <source>
        <dbReference type="SAM" id="MobiDB-lite"/>
    </source>
</evidence>
<evidence type="ECO:0000256" key="2">
    <source>
        <dbReference type="SAM" id="SignalP"/>
    </source>
</evidence>
<protein>
    <recommendedName>
        <fullName evidence="5">Lectin</fullName>
    </recommendedName>
</protein>
<reference evidence="3 4" key="1">
    <citation type="submission" date="2013-09" db="EMBL/GenBank/DDBJ databases">
        <title>Genome sequencing of Arenimonas composti.</title>
        <authorList>
            <person name="Chen F."/>
            <person name="Wang G."/>
        </authorList>
    </citation>
    <scope>NUCLEOTIDE SEQUENCE [LARGE SCALE GENOMIC DNA]</scope>
    <source>
        <strain evidence="3 4">TR7-09</strain>
    </source>
</reference>
<keyword evidence="2" id="KW-0732">Signal</keyword>
<evidence type="ECO:0000313" key="3">
    <source>
        <dbReference type="EMBL" id="KFN50231.1"/>
    </source>
</evidence>